<reference evidence="2 3" key="1">
    <citation type="submission" date="2005-09" db="EMBL/GenBank/DDBJ databases">
        <authorList>
            <person name="Mural R.J."/>
            <person name="Li P.W."/>
            <person name="Adams M.D."/>
            <person name="Amanatides P.G."/>
            <person name="Baden-Tillson H."/>
            <person name="Barnstead M."/>
            <person name="Chin S.H."/>
            <person name="Dew I."/>
            <person name="Evans C.A."/>
            <person name="Ferriera S."/>
            <person name="Flanigan M."/>
            <person name="Fosler C."/>
            <person name="Glodek A."/>
            <person name="Gu Z."/>
            <person name="Holt R.A."/>
            <person name="Jennings D."/>
            <person name="Kraft C.L."/>
            <person name="Lu F."/>
            <person name="Nguyen T."/>
            <person name="Nusskern D.R."/>
            <person name="Pfannkoch C.M."/>
            <person name="Sitter C."/>
            <person name="Sutton G.G."/>
            <person name="Venter J.C."/>
            <person name="Wang Z."/>
            <person name="Woodage T."/>
            <person name="Zheng X.H."/>
            <person name="Zhong F."/>
        </authorList>
    </citation>
    <scope>NUCLEOTIDE SEQUENCE [LARGE SCALE GENOMIC DNA]</scope>
    <source>
        <strain>BN</strain>
        <strain evidence="3">Sprague-Dawley</strain>
    </source>
</reference>
<sequence>MFLLHKESNGIANKLRMFLHNFFYSPFLQIFSLVFFQMQDNLCSMTHWFTCVSPHSEGSPSSGLPGVLLIIIMLHDDSYYLSNQICGVKTNTKLANHRDIYTSLQGLHEGFGA</sequence>
<proteinExistence type="predicted"/>
<feature type="transmembrane region" description="Helical" evidence="1">
    <location>
        <begin position="21"/>
        <end position="38"/>
    </location>
</feature>
<name>A6IL19_RAT</name>
<organism evidence="2 3">
    <name type="scientific">Rattus norvegicus</name>
    <name type="common">Rat</name>
    <dbReference type="NCBI Taxonomy" id="10116"/>
    <lineage>
        <taxon>Eukaryota</taxon>
        <taxon>Metazoa</taxon>
        <taxon>Chordata</taxon>
        <taxon>Craniata</taxon>
        <taxon>Vertebrata</taxon>
        <taxon>Euteleostomi</taxon>
        <taxon>Mammalia</taxon>
        <taxon>Eutheria</taxon>
        <taxon>Euarchontoglires</taxon>
        <taxon>Glires</taxon>
        <taxon>Rodentia</taxon>
        <taxon>Myomorpha</taxon>
        <taxon>Muroidea</taxon>
        <taxon>Muridae</taxon>
        <taxon>Murinae</taxon>
        <taxon>Rattus</taxon>
    </lineage>
</organism>
<keyword evidence="1" id="KW-0472">Membrane</keyword>
<dbReference type="AlphaFoldDB" id="A6IL19"/>
<evidence type="ECO:0000313" key="3">
    <source>
        <dbReference type="Proteomes" id="UP000234681"/>
    </source>
</evidence>
<dbReference type="Proteomes" id="UP000234681">
    <property type="component" value="Chromosome 4"/>
</dbReference>
<evidence type="ECO:0000256" key="1">
    <source>
        <dbReference type="SAM" id="Phobius"/>
    </source>
</evidence>
<accession>A6IL19</accession>
<gene>
    <name evidence="2" type="ORF">rCG_64331</name>
</gene>
<keyword evidence="1" id="KW-1133">Transmembrane helix</keyword>
<dbReference type="EMBL" id="CH473964">
    <property type="protein sequence ID" value="EDM02120.1"/>
    <property type="molecule type" value="Genomic_DNA"/>
</dbReference>
<evidence type="ECO:0000313" key="2">
    <source>
        <dbReference type="EMBL" id="EDM02120.1"/>
    </source>
</evidence>
<protein>
    <submittedName>
        <fullName evidence="2">RCG64331</fullName>
    </submittedName>
</protein>
<keyword evidence="1" id="KW-0812">Transmembrane</keyword>